<dbReference type="Gene3D" id="3.30.70.270">
    <property type="match status" value="1"/>
</dbReference>
<dbReference type="Pfam" id="PF00680">
    <property type="entry name" value="RdRP_1"/>
    <property type="match status" value="1"/>
</dbReference>
<dbReference type="InterPro" id="IPR001205">
    <property type="entry name" value="RNA-dir_pol_C"/>
</dbReference>
<dbReference type="SUPFAM" id="SSF56672">
    <property type="entry name" value="DNA/RNA polymerases"/>
    <property type="match status" value="1"/>
</dbReference>
<dbReference type="GO" id="GO:0003968">
    <property type="term" value="F:RNA-directed RNA polymerase activity"/>
    <property type="evidence" value="ECO:0007669"/>
    <property type="project" value="InterPro"/>
</dbReference>
<protein>
    <submittedName>
        <fullName evidence="2">Gp1</fullName>
    </submittedName>
</protein>
<name>V5NEY8_9VIRU</name>
<dbReference type="InterPro" id="IPR043128">
    <property type="entry name" value="Rev_trsase/Diguanyl_cyclase"/>
</dbReference>
<evidence type="ECO:0000313" key="2">
    <source>
        <dbReference type="EMBL" id="AHA86924.1"/>
    </source>
</evidence>
<proteinExistence type="predicted"/>
<accession>V5NEY8</accession>
<reference evidence="2" key="1">
    <citation type="submission" date="2013-08" db="EMBL/GenBank/DDBJ databases">
        <title>Virus sequences recovered in SF wastewater.</title>
        <authorList>
            <person name="Greninger A.L."/>
            <person name="Kellogg M."/>
            <person name="DeRisi J.L."/>
        </authorList>
    </citation>
    <scope>NUCLEOTIDE SEQUENCE</scope>
</reference>
<dbReference type="GO" id="GO:0003724">
    <property type="term" value="F:RNA helicase activity"/>
    <property type="evidence" value="ECO:0007669"/>
    <property type="project" value="InterPro"/>
</dbReference>
<sequence>MYRQIASKGTKMTTALSVTRHVNEKCSEQNEKSSITGGQETNEEIYVTNVWVSCLELLFNNQPQLRTKMNQMIRLYDHDLDTRRKMKTALAAYQAKYPECTYPLYYSEWEEDFEWPPLSFEEETAVLTFFLFTYVWKDNCVDPVVQQQASRRAVSQPPDCVDDLDPYNPKHRNMKIGFGLYGSHPFLYHTTFPRPLSYPKFDRACEWKDRLHFESEYVKFCQLFQLRGWIWRAPGAVRFAYQRTLDTGYLVRTDSEVLGPQPSDKKWKLDKKDLRILSKARTFMPFVVEPFARLLRLITIKPKVCQQGPFDMFMKAKALASKVKTGVFVLDDILDYVSIKHTEFYDYLKEKTGVELCPGTRVIVDGFIMVIIGCSLAWALRKLHSKIEYVLDVVLHFIPEMTTTSIRCLKELLLFGNIDSRPDVVEQQSETQAQIKFISTMVEFLGSFGVIGDRGMGFVENFRWTTGNSMRTGTLLENIMNNFVQIVGLIASYVAPSSELAKQFNFPKEFDAVRKRIEARECQDNLFRPDSDMNKVLKEITDDHDWICTNSLKIYGMSELKHKVGYINQIRLAAIKHVTQARIQSGLLDNRQQPILIWLTGIPGQGKSDIIPLLRRMIVNTMSKTDDPYWKDMKDSPALVYTKPSASDYYAGYVNQPFMLLDDWGQIQTAEALSKAVTDVITLINTAPAPLNLPDVESKGKTFFRSRVVFITSNVNDFAVLQMADLGALGRRVSHAVKLDRVQNLPLGKDKLTIDQVNSAWAFTPQQQLGGVRHLDVPYSVANFVAQGFDLANPRTYNVSEFSKIICDKLKSDSNTMCFADRVELQCCRKKKKIVESIDLFDDIIAEAPPSAATCDDPTFIETAANELKKNGMLFFNCGEPTRRAIRFYFLASSFANSSWKNEGFYSSLLRCSEEDALCVPRKLRTVYNQPNKIFFKIIIEALRMSDIFDVTARTVEQFMLPVPSMEKTQVAEAPHLQFDKFFKPPYETDVMQYTTEHRDAYVRTIEQVLAFVETIVGLEMFSLSYVKKGSMTVHNPRALMSTPHSMISRVWNWFGTKNVIAPDGEKEGHVLHSFFLKVLRQARRDNEESRITYAESLCGNNSFLKETFGHLLCTALAQQIQDRGFKGLEGPPRNTIVSSSHPYSQSHLNISGRDFLLAASAIYPQTEEVRTLCLTLSVDLAAKDKVEYVFNTGSGDFQAFPFAGGFGDSKAVSFEKDEQFSLFLASVEKTNACGDAQLTGLLNIDIVMLKVIGALLAARQAYKFVKSIVEFFGGGESVLLQGRRRKFKRNHGSEDGLRAEDRDPQPYRRHEFNSRYDDDYVYQQGVSQLSRELSFLTNSWYVLFKFVDGLETINQVLFLDEKTAFFAWHCMYGREVDALERIDIYPDHPDTPGVNRKLTFYAHHFTIMRMGKERDLGRIHFPSTSMPGVRNKWKLVAEKSKIPTSVGSVCRLMAGLVAKNRVLVAEGNFEARLEVNSTKMYEIVTDKGPIRDTGLTNYIVYNAQGIAGDCGMPYVIRAGTDKALLGIHGGRIGQDATVIPIYLEDQVAVSQQAFPPGLKGFLRPSEPIEVIPGLRSICKTEGLKLFTSPPDSKFFLENKELFDSLDPVTDVKYPAVISKQAISNRIDTTFNRAATLFVEQGKHHPSLKRGWAKGFLPARVDLQRFLTFEEALFGIPDVLPNFNSSSRFVGPFFSKPKNALVDFVNETFDPELKLRVEAYWDLAARGKNVVPLVVQFPKDELLDKDKIDDRLCRLICGHDYAYNIFLKMLVGGLMEAFISHPAESMVAMGIDPQSSDWARVASKAFRFGKKRVLAGDLKRQEVSTTTDVVYAFVAMLSELYSLDEAQSKFLTHALAGLNGFYLLIRDSLYMSINGHSSGHTLTALFNCFHVYWIHKSCFEQLRPNSEWLFEEHVALQVLGDDSLGSVSALAGTFFNMDSISKWCASVGVTYTMGTDKHADVVPFIRSTEATFLGRSFRKVGGLVTGPLRKVAINDLLCYSVKVTGFTPEQVRDIRTLQAFRELVAHGRHVYDDYARRVKETQRARFGNCTKIPTYTQFKEDLDATWFKTDGNLNAFAADIVHSLY</sequence>
<dbReference type="EMBL" id="KF510028">
    <property type="protein sequence ID" value="AHA86924.1"/>
    <property type="molecule type" value="Genomic_RNA"/>
</dbReference>
<dbReference type="InterPro" id="IPR014759">
    <property type="entry name" value="Helicase_SF3_ssRNA_vir"/>
</dbReference>
<dbReference type="GO" id="GO:0003723">
    <property type="term" value="F:RNA binding"/>
    <property type="evidence" value="ECO:0007669"/>
    <property type="project" value="InterPro"/>
</dbReference>
<dbReference type="InterPro" id="IPR000605">
    <property type="entry name" value="Helicase_SF3_ssDNA/RNA_vir"/>
</dbReference>
<dbReference type="GO" id="GO:0006351">
    <property type="term" value="P:DNA-templated transcription"/>
    <property type="evidence" value="ECO:0007669"/>
    <property type="project" value="InterPro"/>
</dbReference>
<dbReference type="InterPro" id="IPR043502">
    <property type="entry name" value="DNA/RNA_pol_sf"/>
</dbReference>
<organism evidence="2">
    <name type="scientific">Micalovirus SF1</name>
    <dbReference type="NCBI Taxonomy" id="1424635"/>
    <lineage>
        <taxon>Viruses</taxon>
    </lineage>
</organism>
<dbReference type="Pfam" id="PF00910">
    <property type="entry name" value="RNA_helicase"/>
    <property type="match status" value="1"/>
</dbReference>
<dbReference type="PROSITE" id="PS51218">
    <property type="entry name" value="SF3_HELICASE_2"/>
    <property type="match status" value="1"/>
</dbReference>
<feature type="domain" description="SF3 helicase" evidence="1">
    <location>
        <begin position="572"/>
        <end position="754"/>
    </location>
</feature>
<evidence type="ECO:0000259" key="1">
    <source>
        <dbReference type="PROSITE" id="PS51218"/>
    </source>
</evidence>